<evidence type="ECO:0000313" key="3">
    <source>
        <dbReference type="EMBL" id="SKB07319.1"/>
    </source>
</evidence>
<dbReference type="Pfam" id="PF14602">
    <property type="entry name" value="Hexapep_2"/>
    <property type="match status" value="1"/>
</dbReference>
<dbReference type="CDD" id="cd03349">
    <property type="entry name" value="LbH_XAT"/>
    <property type="match status" value="1"/>
</dbReference>
<keyword evidence="4" id="KW-1185">Reference proteome</keyword>
<keyword evidence="2" id="KW-0677">Repeat</keyword>
<dbReference type="InterPro" id="IPR011004">
    <property type="entry name" value="Trimer_LpxA-like_sf"/>
</dbReference>
<dbReference type="PANTHER" id="PTHR43300:SF11">
    <property type="entry name" value="ACETYLTRANSFERASE RV3034C-RELATED"/>
    <property type="match status" value="1"/>
</dbReference>
<dbReference type="RefSeq" id="WP_153302933.1">
    <property type="nucleotide sequence ID" value="NZ_LT796768.1"/>
</dbReference>
<dbReference type="PANTHER" id="PTHR43300">
    <property type="entry name" value="ACETYLTRANSFERASE"/>
    <property type="match status" value="1"/>
</dbReference>
<reference evidence="4" key="1">
    <citation type="submission" date="2017-02" db="EMBL/GenBank/DDBJ databases">
        <authorList>
            <person name="Varghese N."/>
            <person name="Submissions S."/>
        </authorList>
    </citation>
    <scope>NUCLEOTIDE SEQUENCE [LARGE SCALE GENOMIC DNA]</scope>
    <source>
        <strain evidence="4">9H-4</strain>
    </source>
</reference>
<proteinExistence type="predicted"/>
<organism evidence="3 4">
    <name type="scientific">Aeromicrobium choanae</name>
    <dbReference type="NCBI Taxonomy" id="1736691"/>
    <lineage>
        <taxon>Bacteria</taxon>
        <taxon>Bacillati</taxon>
        <taxon>Actinomycetota</taxon>
        <taxon>Actinomycetes</taxon>
        <taxon>Propionibacteriales</taxon>
        <taxon>Nocardioidaceae</taxon>
        <taxon>Aeromicrobium</taxon>
    </lineage>
</organism>
<dbReference type="OrthoDB" id="2643438at2"/>
<dbReference type="EMBL" id="LT796768">
    <property type="protein sequence ID" value="SKB07319.1"/>
    <property type="molecule type" value="Genomic_DNA"/>
</dbReference>
<dbReference type="Gene3D" id="2.160.10.10">
    <property type="entry name" value="Hexapeptide repeat proteins"/>
    <property type="match status" value="1"/>
</dbReference>
<evidence type="ECO:0000256" key="1">
    <source>
        <dbReference type="ARBA" id="ARBA00022679"/>
    </source>
</evidence>
<dbReference type="STRING" id="1736691.SAMN06295964_1658"/>
<gene>
    <name evidence="3" type="ORF">SAMN06295964_1658</name>
</gene>
<accession>A0A1T4YZV0</accession>
<dbReference type="Pfam" id="PF00132">
    <property type="entry name" value="Hexapep"/>
    <property type="match status" value="1"/>
</dbReference>
<sequence length="209" mass="22926">MRIPDRAAAKLLAHRLITRWKLGEPAGHRRVAHDCKISGPVTIGDYTYIGGRSEIRAVLSSITIGRYCSIGRDVKVFSSGQAHRFDGLSTYPFYVIDREVERRHYNVETTDTTIGNDVWIGSNSIIQAGVTIGDGAVIGAASVVTRDVAPYSIVAGVPARQIGTRFDDGVAAAVAESQWWLLDHDRLMGRAGHLLRTNAALRDPEQLRF</sequence>
<dbReference type="GO" id="GO:0016740">
    <property type="term" value="F:transferase activity"/>
    <property type="evidence" value="ECO:0007669"/>
    <property type="project" value="UniProtKB-KW"/>
</dbReference>
<evidence type="ECO:0000256" key="2">
    <source>
        <dbReference type="ARBA" id="ARBA00022737"/>
    </source>
</evidence>
<dbReference type="AlphaFoldDB" id="A0A1T4YZV0"/>
<evidence type="ECO:0000313" key="4">
    <source>
        <dbReference type="Proteomes" id="UP000191040"/>
    </source>
</evidence>
<dbReference type="Proteomes" id="UP000191040">
    <property type="component" value="Chromosome I"/>
</dbReference>
<dbReference type="PROSITE" id="PS00101">
    <property type="entry name" value="HEXAPEP_TRANSFERASES"/>
    <property type="match status" value="1"/>
</dbReference>
<dbReference type="SUPFAM" id="SSF51161">
    <property type="entry name" value="Trimeric LpxA-like enzymes"/>
    <property type="match status" value="1"/>
</dbReference>
<dbReference type="InterPro" id="IPR018357">
    <property type="entry name" value="Hexapep_transf_CS"/>
</dbReference>
<dbReference type="InterPro" id="IPR050179">
    <property type="entry name" value="Trans_hexapeptide_repeat"/>
</dbReference>
<name>A0A1T4YZV0_9ACTN</name>
<keyword evidence="1 3" id="KW-0808">Transferase</keyword>
<dbReference type="InterPro" id="IPR001451">
    <property type="entry name" value="Hexapep"/>
</dbReference>
<protein>
    <submittedName>
        <fullName evidence="3">Acetyltransferase (Isoleucine patch superfamily)</fullName>
    </submittedName>
</protein>